<dbReference type="WBParaSite" id="nRc.2.0.1.t04578-RA">
    <property type="protein sequence ID" value="nRc.2.0.1.t04578-RA"/>
    <property type="gene ID" value="nRc.2.0.1.g04578"/>
</dbReference>
<accession>A0A915HRM7</accession>
<evidence type="ECO:0000313" key="2">
    <source>
        <dbReference type="WBParaSite" id="nRc.2.0.1.t04578-RA"/>
    </source>
</evidence>
<name>A0A915HRM7_ROMCU</name>
<keyword evidence="1" id="KW-1185">Reference proteome</keyword>
<dbReference type="Proteomes" id="UP000887565">
    <property type="component" value="Unplaced"/>
</dbReference>
<sequence length="140" mass="16143">MSKLQEEVARISFEMAKQAEIEGTVSQYVKGHGTLERQRPATPPRIVHPMNEMLDEIRGSLKLAWKSNLVDMNIDNYYENALAELVHDRYLRHYELAKDKPIVINQMVATHKQCLEIAFVGNAQYGNTKKYNLTKARPQN</sequence>
<evidence type="ECO:0000313" key="1">
    <source>
        <dbReference type="Proteomes" id="UP000887565"/>
    </source>
</evidence>
<reference evidence="2" key="1">
    <citation type="submission" date="2022-11" db="UniProtKB">
        <authorList>
            <consortium name="WormBaseParasite"/>
        </authorList>
    </citation>
    <scope>IDENTIFICATION</scope>
</reference>
<protein>
    <submittedName>
        <fullName evidence="2">Uncharacterized protein</fullName>
    </submittedName>
</protein>
<proteinExistence type="predicted"/>
<dbReference type="AlphaFoldDB" id="A0A915HRM7"/>
<organism evidence="1 2">
    <name type="scientific">Romanomermis culicivorax</name>
    <name type="common">Nematode worm</name>
    <dbReference type="NCBI Taxonomy" id="13658"/>
    <lineage>
        <taxon>Eukaryota</taxon>
        <taxon>Metazoa</taxon>
        <taxon>Ecdysozoa</taxon>
        <taxon>Nematoda</taxon>
        <taxon>Enoplea</taxon>
        <taxon>Dorylaimia</taxon>
        <taxon>Mermithida</taxon>
        <taxon>Mermithoidea</taxon>
        <taxon>Mermithidae</taxon>
        <taxon>Romanomermis</taxon>
    </lineage>
</organism>